<dbReference type="EMBL" id="CP137573">
    <property type="protein sequence ID" value="WOX24732.1"/>
    <property type="molecule type" value="Genomic_DNA"/>
</dbReference>
<dbReference type="InterPro" id="IPR016181">
    <property type="entry name" value="Acyl_CoA_acyltransferase"/>
</dbReference>
<dbReference type="Pfam" id="PF13302">
    <property type="entry name" value="Acetyltransf_3"/>
    <property type="match status" value="1"/>
</dbReference>
<dbReference type="PANTHER" id="PTHR43792:SF13">
    <property type="entry name" value="ACETYLTRANSFERASE"/>
    <property type="match status" value="1"/>
</dbReference>
<dbReference type="PANTHER" id="PTHR43792">
    <property type="entry name" value="GNAT FAMILY, PUTATIVE (AFU_ORTHOLOGUE AFUA_3G00765)-RELATED-RELATED"/>
    <property type="match status" value="1"/>
</dbReference>
<dbReference type="RefSeq" id="WP_318107178.1">
    <property type="nucleotide sequence ID" value="NZ_CP137573.1"/>
</dbReference>
<accession>A0ABZ0LZ63</accession>
<sequence>MKIESVVTERLLLHPLSVAEAERIVEGEALPGDRWAKGYPEDGSRNGGRGFLRGCAERGDPGVYRAYEIRRREDGFAIGGIGFHGPPDEERFATVGYSLVPDARGQGYAREALGGLIGIARDAGAAGVKGDANLDNLPSQRVMEAAGMTYAGEDERVRYYRLEFAAGTGSA</sequence>
<dbReference type="Gene3D" id="3.40.630.30">
    <property type="match status" value="1"/>
</dbReference>
<feature type="domain" description="N-acetyltransferase" evidence="1">
    <location>
        <begin position="11"/>
        <end position="167"/>
    </location>
</feature>
<evidence type="ECO:0000313" key="2">
    <source>
        <dbReference type="EMBL" id="WOX24732.1"/>
    </source>
</evidence>
<evidence type="ECO:0000313" key="3">
    <source>
        <dbReference type="Proteomes" id="UP001301731"/>
    </source>
</evidence>
<name>A0ABZ0LZ63_9ACTN</name>
<protein>
    <submittedName>
        <fullName evidence="2">GNAT family N-acetyltransferase</fullName>
    </submittedName>
</protein>
<organism evidence="2 3">
    <name type="scientific">Streptomyces solicathayae</name>
    <dbReference type="NCBI Taxonomy" id="3081768"/>
    <lineage>
        <taxon>Bacteria</taxon>
        <taxon>Bacillati</taxon>
        <taxon>Actinomycetota</taxon>
        <taxon>Actinomycetes</taxon>
        <taxon>Kitasatosporales</taxon>
        <taxon>Streptomycetaceae</taxon>
        <taxon>Streptomyces</taxon>
    </lineage>
</organism>
<evidence type="ECO:0000259" key="1">
    <source>
        <dbReference type="PROSITE" id="PS51186"/>
    </source>
</evidence>
<dbReference type="Proteomes" id="UP001301731">
    <property type="component" value="Chromosome"/>
</dbReference>
<proteinExistence type="predicted"/>
<dbReference type="InterPro" id="IPR051531">
    <property type="entry name" value="N-acetyltransferase"/>
</dbReference>
<dbReference type="SUPFAM" id="SSF55729">
    <property type="entry name" value="Acyl-CoA N-acyltransferases (Nat)"/>
    <property type="match status" value="1"/>
</dbReference>
<reference evidence="2 3" key="1">
    <citation type="submission" date="2023-10" db="EMBL/GenBank/DDBJ databases">
        <title>The genome sequence of Streptomyces sp. HUAS YS2.</title>
        <authorList>
            <person name="Mo P."/>
        </authorList>
    </citation>
    <scope>NUCLEOTIDE SEQUENCE [LARGE SCALE GENOMIC DNA]</scope>
    <source>
        <strain evidence="2 3">HUAS YS2</strain>
    </source>
</reference>
<keyword evidence="3" id="KW-1185">Reference proteome</keyword>
<dbReference type="PROSITE" id="PS51186">
    <property type="entry name" value="GNAT"/>
    <property type="match status" value="1"/>
</dbReference>
<dbReference type="InterPro" id="IPR000182">
    <property type="entry name" value="GNAT_dom"/>
</dbReference>
<gene>
    <name evidence="2" type="ORF">R2D22_26470</name>
</gene>